<dbReference type="InterPro" id="IPR017850">
    <property type="entry name" value="Alkaline_phosphatase_core_sf"/>
</dbReference>
<dbReference type="Pfam" id="PF00884">
    <property type="entry name" value="Sulfatase"/>
    <property type="match status" value="1"/>
</dbReference>
<protein>
    <submittedName>
        <fullName evidence="3">Sulfatase</fullName>
    </submittedName>
</protein>
<dbReference type="PANTHER" id="PTHR43751:SF3">
    <property type="entry name" value="SULFATASE N-TERMINAL DOMAIN-CONTAINING PROTEIN"/>
    <property type="match status" value="1"/>
</dbReference>
<dbReference type="SUPFAM" id="SSF53649">
    <property type="entry name" value="Alkaline phosphatase-like"/>
    <property type="match status" value="1"/>
</dbReference>
<evidence type="ECO:0000313" key="4">
    <source>
        <dbReference type="Proteomes" id="UP000682713"/>
    </source>
</evidence>
<sequence length="460" mass="53585">MKIIFISLDTLRANRLGCYGYHLPTSPYIDEIAEQGVLFESAFASDIPTEVAHTSIFTGKVGLSTGVVSHGSSLTHLPKEVDWFPTILRNAGYTTGAVDNLYNLKEWFARGYQYYINTVGKTRWIDGKTINSLAKPWLKEHKDKDFFLFLHYWDPHTPYLPPKDYIPSFYDFSKNQYDPTNKSMERAFNHPAYPFFKYHHYDLLGNITDAKYVNSLYDAEIRYLDDLLKELDEYLNELGIKDETMLVLFGDHGESLTEHDIYWDHCGLYDQTVHIPLIIRWPHFIPPGKRVRGLVQHADLMPTILEALNLEIPSGLDGKSLFPLINGREHEQHTEIYLSECAWQAARGIRTEKYKYIETYDSGPFTRPPAELYNVIEDPNEEHNLIGSLPEQASAFQQQLSKWVNDKIQYREDPMQYVLRKQGLPFKRRIEKVLSEYSLSWDDWKANPKRERIDLATRKA</sequence>
<dbReference type="EMBL" id="JAGYPJ010000001">
    <property type="protein sequence ID" value="MBS4199283.1"/>
    <property type="molecule type" value="Genomic_DNA"/>
</dbReference>
<dbReference type="PANTHER" id="PTHR43751">
    <property type="entry name" value="SULFATASE"/>
    <property type="match status" value="1"/>
</dbReference>
<dbReference type="InterPro" id="IPR052701">
    <property type="entry name" value="GAG_Ulvan_Degrading_Sulfatases"/>
</dbReference>
<dbReference type="Gene3D" id="3.40.720.10">
    <property type="entry name" value="Alkaline Phosphatase, subunit A"/>
    <property type="match status" value="1"/>
</dbReference>
<evidence type="ECO:0000259" key="2">
    <source>
        <dbReference type="Pfam" id="PF00884"/>
    </source>
</evidence>
<proteinExistence type="predicted"/>
<accession>A0A942TKS8</accession>
<dbReference type="InterPro" id="IPR000917">
    <property type="entry name" value="Sulfatase_N"/>
</dbReference>
<evidence type="ECO:0000256" key="1">
    <source>
        <dbReference type="SAM" id="Coils"/>
    </source>
</evidence>
<dbReference type="Proteomes" id="UP000682713">
    <property type="component" value="Unassembled WGS sequence"/>
</dbReference>
<dbReference type="CDD" id="cd16148">
    <property type="entry name" value="sulfatase_like"/>
    <property type="match status" value="1"/>
</dbReference>
<comment type="caution">
    <text evidence="3">The sequence shown here is derived from an EMBL/GenBank/DDBJ whole genome shotgun (WGS) entry which is preliminary data.</text>
</comment>
<evidence type="ECO:0000313" key="3">
    <source>
        <dbReference type="EMBL" id="MBS4199283.1"/>
    </source>
</evidence>
<organism evidence="3 4">
    <name type="scientific">Lederbergia citrisecunda</name>
    <dbReference type="NCBI Taxonomy" id="2833583"/>
    <lineage>
        <taxon>Bacteria</taxon>
        <taxon>Bacillati</taxon>
        <taxon>Bacillota</taxon>
        <taxon>Bacilli</taxon>
        <taxon>Bacillales</taxon>
        <taxon>Bacillaceae</taxon>
        <taxon>Lederbergia</taxon>
    </lineage>
</organism>
<name>A0A942TKS8_9BACI</name>
<feature type="coiled-coil region" evidence="1">
    <location>
        <begin position="217"/>
        <end position="244"/>
    </location>
</feature>
<keyword evidence="1" id="KW-0175">Coiled coil</keyword>
<keyword evidence="4" id="KW-1185">Reference proteome</keyword>
<dbReference type="AlphaFoldDB" id="A0A942TKS8"/>
<reference evidence="3 4" key="1">
    <citation type="submission" date="2021-05" db="EMBL/GenBank/DDBJ databases">
        <title>Novel Bacillus species.</title>
        <authorList>
            <person name="Liu G."/>
        </authorList>
    </citation>
    <scope>NUCLEOTIDE SEQUENCE [LARGE SCALE GENOMIC DNA]</scope>
    <source>
        <strain evidence="3 4">FJAT-49732</strain>
    </source>
</reference>
<gene>
    <name evidence="3" type="ORF">KHA93_06390</name>
</gene>
<feature type="domain" description="Sulfatase N-terminal" evidence="2">
    <location>
        <begin position="3"/>
        <end position="309"/>
    </location>
</feature>
<dbReference type="RefSeq" id="WP_213109974.1">
    <property type="nucleotide sequence ID" value="NZ_JAGYPJ010000001.1"/>
</dbReference>